<dbReference type="InterPro" id="IPR053146">
    <property type="entry name" value="QDO-like"/>
</dbReference>
<gene>
    <name evidence="2" type="ORF">GGQ64_002314</name>
</gene>
<protein>
    <submittedName>
        <fullName evidence="2">Mannose-6-phosphate isomerase-like protein (Cupin superfamily)</fullName>
    </submittedName>
</protein>
<sequence length="153" mass="16228">MNTFSRAAASPAGHGTPAMAFGRHVIRMMAANTGGTFGMFEAFVAPGEGPPLHVHEREDEFFRVLKGHFGFWCAGDYLELTAGGCIALPRGIPHRFENIGSEEGALMVVVTPGGFESFFPMIELCKPETPEQVAAVAGEFGLTIVAGEGRQAA</sequence>
<proteinExistence type="predicted"/>
<accession>A0A7W6DDS2</accession>
<dbReference type="SUPFAM" id="SSF51182">
    <property type="entry name" value="RmlC-like cupins"/>
    <property type="match status" value="1"/>
</dbReference>
<comment type="caution">
    <text evidence="2">The sequence shown here is derived from an EMBL/GenBank/DDBJ whole genome shotgun (WGS) entry which is preliminary data.</text>
</comment>
<keyword evidence="3" id="KW-1185">Reference proteome</keyword>
<evidence type="ECO:0000259" key="1">
    <source>
        <dbReference type="Pfam" id="PF07883"/>
    </source>
</evidence>
<dbReference type="Pfam" id="PF07883">
    <property type="entry name" value="Cupin_2"/>
    <property type="match status" value="1"/>
</dbReference>
<organism evidence="2 3">
    <name type="scientific">Mycoplana azooxidifex</name>
    <dbReference type="NCBI Taxonomy" id="1636188"/>
    <lineage>
        <taxon>Bacteria</taxon>
        <taxon>Pseudomonadati</taxon>
        <taxon>Pseudomonadota</taxon>
        <taxon>Alphaproteobacteria</taxon>
        <taxon>Hyphomicrobiales</taxon>
        <taxon>Rhizobiaceae</taxon>
        <taxon>Mycoplana</taxon>
    </lineage>
</organism>
<dbReference type="RefSeq" id="WP_183803914.1">
    <property type="nucleotide sequence ID" value="NZ_JACIEE010000004.1"/>
</dbReference>
<dbReference type="EMBL" id="JACIEE010000004">
    <property type="protein sequence ID" value="MBB3977114.1"/>
    <property type="molecule type" value="Genomic_DNA"/>
</dbReference>
<evidence type="ECO:0000313" key="3">
    <source>
        <dbReference type="Proteomes" id="UP000574761"/>
    </source>
</evidence>
<dbReference type="InterPro" id="IPR011051">
    <property type="entry name" value="RmlC_Cupin_sf"/>
</dbReference>
<name>A0A7W6DDS2_9HYPH</name>
<dbReference type="Proteomes" id="UP000574761">
    <property type="component" value="Unassembled WGS sequence"/>
</dbReference>
<reference evidence="2 3" key="1">
    <citation type="submission" date="2020-08" db="EMBL/GenBank/DDBJ databases">
        <title>Genomic Encyclopedia of Type Strains, Phase IV (KMG-IV): sequencing the most valuable type-strain genomes for metagenomic binning, comparative biology and taxonomic classification.</title>
        <authorList>
            <person name="Goeker M."/>
        </authorList>
    </citation>
    <scope>NUCLEOTIDE SEQUENCE [LARGE SCALE GENOMIC DNA]</scope>
    <source>
        <strain evidence="2 3">DSM 100211</strain>
    </source>
</reference>
<dbReference type="InterPro" id="IPR014710">
    <property type="entry name" value="RmlC-like_jellyroll"/>
</dbReference>
<dbReference type="InterPro" id="IPR013096">
    <property type="entry name" value="Cupin_2"/>
</dbReference>
<keyword evidence="2" id="KW-0413">Isomerase</keyword>
<dbReference type="GO" id="GO:0016853">
    <property type="term" value="F:isomerase activity"/>
    <property type="evidence" value="ECO:0007669"/>
    <property type="project" value="UniProtKB-KW"/>
</dbReference>
<evidence type="ECO:0000313" key="2">
    <source>
        <dbReference type="EMBL" id="MBB3977114.1"/>
    </source>
</evidence>
<dbReference type="PANTHER" id="PTHR36440:SF1">
    <property type="entry name" value="PUTATIVE (AFU_ORTHOLOGUE AFUA_8G07350)-RELATED"/>
    <property type="match status" value="1"/>
</dbReference>
<dbReference type="Gene3D" id="2.60.120.10">
    <property type="entry name" value="Jelly Rolls"/>
    <property type="match status" value="1"/>
</dbReference>
<feature type="domain" description="Cupin type-2" evidence="1">
    <location>
        <begin position="44"/>
        <end position="109"/>
    </location>
</feature>
<dbReference type="PANTHER" id="PTHR36440">
    <property type="entry name" value="PUTATIVE (AFU_ORTHOLOGUE AFUA_8G07350)-RELATED"/>
    <property type="match status" value="1"/>
</dbReference>
<dbReference type="AlphaFoldDB" id="A0A7W6DDS2"/>